<keyword evidence="6" id="KW-1185">Reference proteome</keyword>
<dbReference type="PANTHER" id="PTHR28620:SF1">
    <property type="entry name" value="CENP-V_GFA DOMAIN-CONTAINING PROTEIN"/>
    <property type="match status" value="1"/>
</dbReference>
<name>A0A7H0LN32_9SPHN</name>
<sequence length="136" mass="15213">MTTTYHGSCHCGRVAFEVDVDLAGSSKCNCRYCWKQRNWNVTGLKPDQFRLVQGEEHLGDYARSGEGFETHHRFCLQCGTATHGHGRIDAMGGDFVGVRVAALDDLPIDDLMATPITYCDGLNDNWWNPPADIRHL</sequence>
<dbReference type="GO" id="GO:0046872">
    <property type="term" value="F:metal ion binding"/>
    <property type="evidence" value="ECO:0007669"/>
    <property type="project" value="UniProtKB-KW"/>
</dbReference>
<evidence type="ECO:0000256" key="1">
    <source>
        <dbReference type="ARBA" id="ARBA00005495"/>
    </source>
</evidence>
<dbReference type="PANTHER" id="PTHR28620">
    <property type="entry name" value="CENTROMERE PROTEIN V"/>
    <property type="match status" value="1"/>
</dbReference>
<feature type="domain" description="CENP-V/GFA" evidence="4">
    <location>
        <begin position="5"/>
        <end position="128"/>
    </location>
</feature>
<protein>
    <submittedName>
        <fullName evidence="5">GFA family protein</fullName>
    </submittedName>
</protein>
<dbReference type="Proteomes" id="UP000516148">
    <property type="component" value="Chromosome"/>
</dbReference>
<dbReference type="AlphaFoldDB" id="A0A7H0LN32"/>
<dbReference type="EMBL" id="CP061038">
    <property type="protein sequence ID" value="QNQ11085.1"/>
    <property type="molecule type" value="Genomic_DNA"/>
</dbReference>
<comment type="similarity">
    <text evidence="1">Belongs to the Gfa family.</text>
</comment>
<keyword evidence="2" id="KW-0479">Metal-binding</keyword>
<evidence type="ECO:0000313" key="5">
    <source>
        <dbReference type="EMBL" id="QNQ11085.1"/>
    </source>
</evidence>
<dbReference type="SUPFAM" id="SSF51316">
    <property type="entry name" value="Mss4-like"/>
    <property type="match status" value="1"/>
</dbReference>
<evidence type="ECO:0000313" key="6">
    <source>
        <dbReference type="Proteomes" id="UP000516148"/>
    </source>
</evidence>
<dbReference type="PROSITE" id="PS51891">
    <property type="entry name" value="CENP_V_GFA"/>
    <property type="match status" value="1"/>
</dbReference>
<dbReference type="KEGG" id="spap:H3Z74_08000"/>
<gene>
    <name evidence="5" type="ORF">H3Z74_08000</name>
</gene>
<dbReference type="Gene3D" id="2.170.150.70">
    <property type="match status" value="1"/>
</dbReference>
<organism evidence="5 6">
    <name type="scientific">Sphingomonas alpina</name>
    <dbReference type="NCBI Taxonomy" id="653931"/>
    <lineage>
        <taxon>Bacteria</taxon>
        <taxon>Pseudomonadati</taxon>
        <taxon>Pseudomonadota</taxon>
        <taxon>Alphaproteobacteria</taxon>
        <taxon>Sphingomonadales</taxon>
        <taxon>Sphingomonadaceae</taxon>
        <taxon>Sphingomonas</taxon>
    </lineage>
</organism>
<evidence type="ECO:0000256" key="2">
    <source>
        <dbReference type="ARBA" id="ARBA00022723"/>
    </source>
</evidence>
<keyword evidence="3" id="KW-0862">Zinc</keyword>
<evidence type="ECO:0000259" key="4">
    <source>
        <dbReference type="PROSITE" id="PS51891"/>
    </source>
</evidence>
<evidence type="ECO:0000256" key="3">
    <source>
        <dbReference type="ARBA" id="ARBA00022833"/>
    </source>
</evidence>
<dbReference type="RefSeq" id="WP_187763371.1">
    <property type="nucleotide sequence ID" value="NZ_CP061038.1"/>
</dbReference>
<proteinExistence type="inferred from homology"/>
<reference evidence="5 6" key="1">
    <citation type="submission" date="2020-09" db="EMBL/GenBank/DDBJ databases">
        <title>Sphingomonas sp., a new species isolated from pork steak.</title>
        <authorList>
            <person name="Heidler von Heilborn D."/>
        </authorList>
    </citation>
    <scope>NUCLEOTIDE SEQUENCE [LARGE SCALE GENOMIC DNA]</scope>
    <source>
        <strain evidence="6">S8-3T</strain>
    </source>
</reference>
<dbReference type="InterPro" id="IPR006913">
    <property type="entry name" value="CENP-V/GFA"/>
</dbReference>
<dbReference type="InterPro" id="IPR011057">
    <property type="entry name" value="Mss4-like_sf"/>
</dbReference>
<accession>A0A7H0LN32</accession>
<dbReference type="GO" id="GO:0016846">
    <property type="term" value="F:carbon-sulfur lyase activity"/>
    <property type="evidence" value="ECO:0007669"/>
    <property type="project" value="InterPro"/>
</dbReference>
<dbReference type="InterPro" id="IPR052355">
    <property type="entry name" value="CENP-V-like"/>
</dbReference>
<dbReference type="Pfam" id="PF04828">
    <property type="entry name" value="GFA"/>
    <property type="match status" value="1"/>
</dbReference>